<reference evidence="7 8" key="1">
    <citation type="submission" date="2019-07" db="EMBL/GenBank/DDBJ databases">
        <title>Thalassofilum flectens gen. nov., sp. nov., a novel moderate thermophilic anaerobe from a shallow sea hot spring in Kunashir Island (Russia), representing a new family in the order Bacteroidales, and proposal of Thalassofilacea fam. nov.</title>
        <authorList>
            <person name="Kochetkova T.V."/>
            <person name="Podosokorskaya O.A."/>
            <person name="Novikov A."/>
            <person name="Elcheninov A.G."/>
            <person name="Toshchakov S.V."/>
            <person name="Kublanov I.V."/>
        </authorList>
    </citation>
    <scope>NUCLEOTIDE SEQUENCE [LARGE SCALE GENOMIC DNA]</scope>
    <source>
        <strain evidence="7 8">38-H</strain>
    </source>
</reference>
<dbReference type="Gene3D" id="3.20.20.140">
    <property type="entry name" value="Metal-dependent hydrolases"/>
    <property type="match status" value="1"/>
</dbReference>
<feature type="modified residue" description="N6-carboxylysine" evidence="5">
    <location>
        <position position="153"/>
    </location>
</feature>
<dbReference type="PANTHER" id="PTHR11647:SF1">
    <property type="entry name" value="COLLAPSIN RESPONSE MEDIATOR PROTEIN"/>
    <property type="match status" value="1"/>
</dbReference>
<dbReference type="InterPro" id="IPR032466">
    <property type="entry name" value="Metal_Hydrolase"/>
</dbReference>
<proteinExistence type="inferred from homology"/>
<protein>
    <submittedName>
        <fullName evidence="7">Dihydropyrimidinase</fullName>
        <ecNumber evidence="7">3.5.2.2</ecNumber>
    </submittedName>
</protein>
<dbReference type="InterPro" id="IPR011778">
    <property type="entry name" value="Hydantoinase/dihydroPyrase"/>
</dbReference>
<dbReference type="InterPro" id="IPR011059">
    <property type="entry name" value="Metal-dep_hydrolase_composite"/>
</dbReference>
<evidence type="ECO:0000256" key="4">
    <source>
        <dbReference type="ARBA" id="ARBA00022801"/>
    </source>
</evidence>
<dbReference type="AlphaFoldDB" id="A0A7D3XV41"/>
<dbReference type="GO" id="GO:0004157">
    <property type="term" value="F:dihydropyrimidinase activity"/>
    <property type="evidence" value="ECO:0007669"/>
    <property type="project" value="UniProtKB-EC"/>
</dbReference>
<keyword evidence="4 7" id="KW-0378">Hydrolase</keyword>
<name>A0A7D3XV41_9BACT</name>
<dbReference type="NCBIfam" id="TIGR02033">
    <property type="entry name" value="D-hydantoinase"/>
    <property type="match status" value="1"/>
</dbReference>
<keyword evidence="8" id="KW-1185">Reference proteome</keyword>
<dbReference type="Proteomes" id="UP000500961">
    <property type="component" value="Chromosome"/>
</dbReference>
<evidence type="ECO:0000259" key="6">
    <source>
        <dbReference type="Pfam" id="PF01979"/>
    </source>
</evidence>
<comment type="PTM">
    <text evidence="5">Carbamylation allows a single lysine to coordinate two divalent metal cations.</text>
</comment>
<dbReference type="CDD" id="cd01314">
    <property type="entry name" value="D-HYD"/>
    <property type="match status" value="1"/>
</dbReference>
<evidence type="ECO:0000313" key="7">
    <source>
        <dbReference type="EMBL" id="QKG79891.1"/>
    </source>
</evidence>
<dbReference type="PANTHER" id="PTHR11647">
    <property type="entry name" value="HYDRANTOINASE/DIHYDROPYRIMIDINASE FAMILY MEMBER"/>
    <property type="match status" value="1"/>
</dbReference>
<dbReference type="EC" id="3.5.2.2" evidence="7"/>
<dbReference type="InterPro" id="IPR006680">
    <property type="entry name" value="Amidohydro-rel"/>
</dbReference>
<comment type="cofactor">
    <cofactor evidence="1">
        <name>Zn(2+)</name>
        <dbReference type="ChEBI" id="CHEBI:29105"/>
    </cofactor>
</comment>
<sequence length="480" mass="52738">MTLTKVSILIKNGRIITSVTDKVSDIYIEGDKIKAIGKNLDVKSELVIDADGLFVFPGGIDPHVHMHLPTPAGFSADDFHSGSIAALYGGTTTLIDFVTPQRGQSMVEALKLRIEEAKDSLADYSFHVSPVEWNKKIGNEIEECIGMGFPSFKIYMAYKNSIGIDDNALYHVMHAVAKHGGIVLAHCEKGDEIEQLRNSFYEQGNTSPKYHALSRPSHLEALAVRRAIDLADQTQCPLYIVHVSASESVKHIIQAQKSEQPLYAETCPQYLLLNESVYEMEFTNAAKFVMSPPIRSEKDNHTLWQAIANGNISSVGTDHCPFTMEQKMQGKDDFRKIPNGAGGVEHRLGLLYTYGVAAGKISLKKMVDVFSTQPAKLFGLYPKKGEIAVGSDADIVIWNPSKSSKISAKSHHSNTDISAWEGFNIKGEPTHVIKGGAIAIENGKLAPNIEKGNLLKRQTTGRSHYFKYLHTPGSNNCGRV</sequence>
<dbReference type="GO" id="GO:0005829">
    <property type="term" value="C:cytosol"/>
    <property type="evidence" value="ECO:0007669"/>
    <property type="project" value="TreeGrafter"/>
</dbReference>
<dbReference type="SUPFAM" id="SSF51338">
    <property type="entry name" value="Composite domain of metallo-dependent hydrolases"/>
    <property type="match status" value="2"/>
</dbReference>
<dbReference type="SUPFAM" id="SSF51556">
    <property type="entry name" value="Metallo-dependent hydrolases"/>
    <property type="match status" value="1"/>
</dbReference>
<organism evidence="7 8">
    <name type="scientific">Tenuifilum thalassicum</name>
    <dbReference type="NCBI Taxonomy" id="2590900"/>
    <lineage>
        <taxon>Bacteria</taxon>
        <taxon>Pseudomonadati</taxon>
        <taxon>Bacteroidota</taxon>
        <taxon>Bacteroidia</taxon>
        <taxon>Bacteroidales</taxon>
        <taxon>Tenuifilaceae</taxon>
        <taxon>Tenuifilum</taxon>
    </lineage>
</organism>
<keyword evidence="3" id="KW-0479">Metal-binding</keyword>
<comment type="similarity">
    <text evidence="2">Belongs to the metallo-dependent hydrolases superfamily. Hydantoinase/dihydropyrimidinase family.</text>
</comment>
<gene>
    <name evidence="7" type="primary">hydA</name>
    <name evidence="7" type="ORF">FHG85_06320</name>
</gene>
<accession>A0A7D3XV41</accession>
<dbReference type="EMBL" id="CP041345">
    <property type="protein sequence ID" value="QKG79891.1"/>
    <property type="molecule type" value="Genomic_DNA"/>
</dbReference>
<evidence type="ECO:0000313" key="8">
    <source>
        <dbReference type="Proteomes" id="UP000500961"/>
    </source>
</evidence>
<dbReference type="FunFam" id="3.20.20.140:FF:000076">
    <property type="entry name" value="Dihydropyrimidinase like 2"/>
    <property type="match status" value="1"/>
</dbReference>
<evidence type="ECO:0000256" key="5">
    <source>
        <dbReference type="PIRSR" id="PIRSR611778-50"/>
    </source>
</evidence>
<feature type="domain" description="Amidohydrolase-related" evidence="6">
    <location>
        <begin position="54"/>
        <end position="437"/>
    </location>
</feature>
<evidence type="ECO:0000256" key="3">
    <source>
        <dbReference type="ARBA" id="ARBA00022723"/>
    </source>
</evidence>
<dbReference type="GO" id="GO:0046872">
    <property type="term" value="F:metal ion binding"/>
    <property type="evidence" value="ECO:0007669"/>
    <property type="project" value="UniProtKB-KW"/>
</dbReference>
<dbReference type="KEGG" id="ttz:FHG85_06320"/>
<evidence type="ECO:0000256" key="1">
    <source>
        <dbReference type="ARBA" id="ARBA00001947"/>
    </source>
</evidence>
<dbReference type="Gene3D" id="2.30.40.10">
    <property type="entry name" value="Urease, subunit C, domain 1"/>
    <property type="match status" value="1"/>
</dbReference>
<dbReference type="InterPro" id="IPR050378">
    <property type="entry name" value="Metallo-dep_Hydrolases_sf"/>
</dbReference>
<evidence type="ECO:0000256" key="2">
    <source>
        <dbReference type="ARBA" id="ARBA00008829"/>
    </source>
</evidence>
<dbReference type="Pfam" id="PF01979">
    <property type="entry name" value="Amidohydro_1"/>
    <property type="match status" value="1"/>
</dbReference>